<accession>A0AAP7A136</accession>
<organism evidence="1 2">
    <name type="scientific">Paenibacillus alvei</name>
    <name type="common">Bacillus alvei</name>
    <dbReference type="NCBI Taxonomy" id="44250"/>
    <lineage>
        <taxon>Bacteria</taxon>
        <taxon>Bacillati</taxon>
        <taxon>Bacillota</taxon>
        <taxon>Bacilli</taxon>
        <taxon>Bacillales</taxon>
        <taxon>Paenibacillaceae</taxon>
        <taxon>Paenibacillus</taxon>
    </lineage>
</organism>
<sequence>MAWDIIRIPWTTYRGAEATERLPEVLLQLQDASTIAEAEQASSLIEMTVVVQGSLYEAAVPTVICLLSMIQRTTDAARPFMLELLVLIASGEPADSEKENGNARVAETCMREIARGTALYAHLLEYGRGAERLHCIDLLGLCAQRDRSLKERVRWMYRRVLQYENNERIREFLEYWLRELA</sequence>
<evidence type="ECO:0000313" key="2">
    <source>
        <dbReference type="Proteomes" id="UP000552038"/>
    </source>
</evidence>
<evidence type="ECO:0000313" key="1">
    <source>
        <dbReference type="EMBL" id="NOJ73740.1"/>
    </source>
</evidence>
<proteinExistence type="predicted"/>
<name>A0AAP7A136_PAEAL</name>
<dbReference type="RefSeq" id="WP_163979800.1">
    <property type="nucleotide sequence ID" value="NZ_JABFOR010000056.1"/>
</dbReference>
<dbReference type="AlphaFoldDB" id="A0AAP7A136"/>
<protein>
    <submittedName>
        <fullName evidence="1">Uncharacterized protein</fullName>
    </submittedName>
</protein>
<dbReference type="EMBL" id="JABFOR010000056">
    <property type="protein sequence ID" value="NOJ73740.1"/>
    <property type="molecule type" value="Genomic_DNA"/>
</dbReference>
<reference evidence="1 2" key="1">
    <citation type="submission" date="2020-05" db="EMBL/GenBank/DDBJ databases">
        <title>Whole genome sequencing and identification of novel metabolites from Paenibacillus alvei strain JR949.</title>
        <authorList>
            <person name="Rajendhran J."/>
            <person name="Sree Pranav P."/>
            <person name="Mahalakshmi B."/>
            <person name="Karthikeyan R."/>
        </authorList>
    </citation>
    <scope>NUCLEOTIDE SEQUENCE [LARGE SCALE GENOMIC DNA]</scope>
    <source>
        <strain evidence="1 2">JR949</strain>
    </source>
</reference>
<gene>
    <name evidence="1" type="ORF">HMI46_24820</name>
</gene>
<dbReference type="Proteomes" id="UP000552038">
    <property type="component" value="Unassembled WGS sequence"/>
</dbReference>
<comment type="caution">
    <text evidence="1">The sequence shown here is derived from an EMBL/GenBank/DDBJ whole genome shotgun (WGS) entry which is preliminary data.</text>
</comment>